<evidence type="ECO:0000259" key="1">
    <source>
        <dbReference type="Pfam" id="PF00188"/>
    </source>
</evidence>
<dbReference type="EMBL" id="QZEV01000001">
    <property type="protein sequence ID" value="RJL07611.1"/>
    <property type="molecule type" value="Genomic_DNA"/>
</dbReference>
<reference evidence="2 3" key="1">
    <citation type="submission" date="2018-09" db="EMBL/GenBank/DDBJ databases">
        <title>Paracoccus onubensis nov. sp. a moderate halophilic bacterium isolated from Gruta de las Maravillas (Aracena, Spain).</title>
        <authorList>
            <person name="Jurado V."/>
            <person name="Gutierrez-Patricio S."/>
            <person name="Gonzalez-Pimentel J.L."/>
            <person name="Laiz L."/>
            <person name="Saiz-Jimenez C."/>
        </authorList>
    </citation>
    <scope>NUCLEOTIDE SEQUENCE [LARGE SCALE GENOMIC DNA]</scope>
    <source>
        <strain evidence="2 3">DSM 19484</strain>
    </source>
</reference>
<dbReference type="Gene3D" id="3.40.33.10">
    <property type="entry name" value="CAP"/>
    <property type="match status" value="1"/>
</dbReference>
<evidence type="ECO:0000313" key="2">
    <source>
        <dbReference type="EMBL" id="RJL07611.1"/>
    </source>
</evidence>
<feature type="domain" description="SCP" evidence="1">
    <location>
        <begin position="50"/>
        <end position="165"/>
    </location>
</feature>
<protein>
    <submittedName>
        <fullName evidence="2">CAP domain-containing protein</fullName>
    </submittedName>
</protein>
<accession>A0A419A315</accession>
<keyword evidence="3" id="KW-1185">Reference proteome</keyword>
<dbReference type="Proteomes" id="UP000285530">
    <property type="component" value="Unassembled WGS sequence"/>
</dbReference>
<proteinExistence type="predicted"/>
<comment type="caution">
    <text evidence="2">The sequence shown here is derived from an EMBL/GenBank/DDBJ whole genome shotgun (WGS) entry which is preliminary data.</text>
</comment>
<dbReference type="InterPro" id="IPR035940">
    <property type="entry name" value="CAP_sf"/>
</dbReference>
<sequence>MLGLALLAGCGARPDAAPTATDPHAVQVGAPGRAACIATAEAQNAAGAAATNRARARAGLPPVRPSPDLARVAAEHACDMARRGRMTHLGSKTTGPGMRLREAGYRPAISAENIAAGPFSLGRVLDEWDRSAGHKANILLPQISDFGLGQALAEDGRTVYWAAVYAAPSTQGATRPRVERRAGSR</sequence>
<dbReference type="SUPFAM" id="SSF55797">
    <property type="entry name" value="PR-1-like"/>
    <property type="match status" value="1"/>
</dbReference>
<dbReference type="Pfam" id="PF00188">
    <property type="entry name" value="CAP"/>
    <property type="match status" value="1"/>
</dbReference>
<dbReference type="InterPro" id="IPR014044">
    <property type="entry name" value="CAP_dom"/>
</dbReference>
<dbReference type="AlphaFoldDB" id="A0A419A315"/>
<dbReference type="OrthoDB" id="9811255at2"/>
<dbReference type="PANTHER" id="PTHR31157:SF1">
    <property type="entry name" value="SCP DOMAIN-CONTAINING PROTEIN"/>
    <property type="match status" value="1"/>
</dbReference>
<gene>
    <name evidence="2" type="ORF">D3P06_00190</name>
</gene>
<name>A0A419A315_9RHOB</name>
<dbReference type="CDD" id="cd05379">
    <property type="entry name" value="CAP_bacterial"/>
    <property type="match status" value="1"/>
</dbReference>
<evidence type="ECO:0000313" key="3">
    <source>
        <dbReference type="Proteomes" id="UP000285530"/>
    </source>
</evidence>
<organism evidence="2 3">
    <name type="scientific">Paracoccus aestuarii</name>
    <dbReference type="NCBI Taxonomy" id="453842"/>
    <lineage>
        <taxon>Bacteria</taxon>
        <taxon>Pseudomonadati</taxon>
        <taxon>Pseudomonadota</taxon>
        <taxon>Alphaproteobacteria</taxon>
        <taxon>Rhodobacterales</taxon>
        <taxon>Paracoccaceae</taxon>
        <taxon>Paracoccus</taxon>
    </lineage>
</organism>
<dbReference type="PANTHER" id="PTHR31157">
    <property type="entry name" value="SCP DOMAIN-CONTAINING PROTEIN"/>
    <property type="match status" value="1"/>
</dbReference>